<evidence type="ECO:0000256" key="10">
    <source>
        <dbReference type="ARBA" id="ARBA00049302"/>
    </source>
</evidence>
<evidence type="ECO:0000256" key="3">
    <source>
        <dbReference type="ARBA" id="ARBA00022603"/>
    </source>
</evidence>
<dbReference type="InterPro" id="IPR023267">
    <property type="entry name" value="RCMT"/>
</dbReference>
<evidence type="ECO:0000256" key="11">
    <source>
        <dbReference type="PROSITE-ProRule" id="PRU01023"/>
    </source>
</evidence>
<feature type="active site" description="Nucleophile" evidence="11">
    <location>
        <position position="404"/>
    </location>
</feature>
<feature type="binding site" evidence="11">
    <location>
        <position position="330"/>
    </location>
    <ligand>
        <name>S-adenosyl-L-methionine</name>
        <dbReference type="ChEBI" id="CHEBI:59789"/>
    </ligand>
</feature>
<feature type="binding site" evidence="11">
    <location>
        <begin position="273"/>
        <end position="279"/>
    </location>
    <ligand>
        <name>S-adenosyl-L-methionine</name>
        <dbReference type="ChEBI" id="CHEBI:59789"/>
    </ligand>
</feature>
<evidence type="ECO:0000256" key="4">
    <source>
        <dbReference type="ARBA" id="ARBA00022679"/>
    </source>
</evidence>
<dbReference type="PANTHER" id="PTHR22808:SF3">
    <property type="entry name" value="5-METHYLCYTOSINE RRNA METHYLTRANSFERASE NSUN4"/>
    <property type="match status" value="1"/>
</dbReference>
<dbReference type="Proteomes" id="UP000887566">
    <property type="component" value="Unplaced"/>
</dbReference>
<feature type="domain" description="SAM-dependent MTase RsmB/NOP-type" evidence="12">
    <location>
        <begin position="169"/>
        <end position="479"/>
    </location>
</feature>
<reference evidence="14" key="1">
    <citation type="submission" date="2022-11" db="UniProtKB">
        <authorList>
            <consortium name="WormBaseParasite"/>
        </authorList>
    </citation>
    <scope>IDENTIFICATION</scope>
</reference>
<dbReference type="GO" id="GO:0005762">
    <property type="term" value="C:mitochondrial large ribosomal subunit"/>
    <property type="evidence" value="ECO:0007669"/>
    <property type="project" value="TreeGrafter"/>
</dbReference>
<dbReference type="AlphaFoldDB" id="A0A914V8C0"/>
<evidence type="ECO:0000256" key="6">
    <source>
        <dbReference type="ARBA" id="ARBA00022884"/>
    </source>
</evidence>
<comment type="similarity">
    <text evidence="11">Belongs to the class I-like SAM-binding methyltransferase superfamily. RsmB/NOP family.</text>
</comment>
<evidence type="ECO:0000256" key="7">
    <source>
        <dbReference type="ARBA" id="ARBA00022946"/>
    </source>
</evidence>
<name>A0A914V8C0_9BILA</name>
<dbReference type="InterPro" id="IPR029063">
    <property type="entry name" value="SAM-dependent_MTases_sf"/>
</dbReference>
<keyword evidence="3 11" id="KW-0489">Methyltransferase</keyword>
<keyword evidence="13" id="KW-1185">Reference proteome</keyword>
<dbReference type="SUPFAM" id="SSF53335">
    <property type="entry name" value="S-adenosyl-L-methionine-dependent methyltransferases"/>
    <property type="match status" value="1"/>
</dbReference>
<evidence type="ECO:0000313" key="13">
    <source>
        <dbReference type="Proteomes" id="UP000887566"/>
    </source>
</evidence>
<keyword evidence="6 11" id="KW-0694">RNA-binding</keyword>
<dbReference type="GO" id="GO:0031167">
    <property type="term" value="P:rRNA methylation"/>
    <property type="evidence" value="ECO:0007669"/>
    <property type="project" value="TreeGrafter"/>
</dbReference>
<organism evidence="13 14">
    <name type="scientific">Plectus sambesii</name>
    <dbReference type="NCBI Taxonomy" id="2011161"/>
    <lineage>
        <taxon>Eukaryota</taxon>
        <taxon>Metazoa</taxon>
        <taxon>Ecdysozoa</taxon>
        <taxon>Nematoda</taxon>
        <taxon>Chromadorea</taxon>
        <taxon>Plectida</taxon>
        <taxon>Plectina</taxon>
        <taxon>Plectoidea</taxon>
        <taxon>Plectidae</taxon>
        <taxon>Plectus</taxon>
    </lineage>
</organism>
<feature type="binding site" evidence="11">
    <location>
        <position position="349"/>
    </location>
    <ligand>
        <name>S-adenosyl-L-methionine</name>
        <dbReference type="ChEBI" id="CHEBI:59789"/>
    </ligand>
</feature>
<keyword evidence="5 11" id="KW-0949">S-adenosyl-L-methionine</keyword>
<dbReference type="PROSITE" id="PS51686">
    <property type="entry name" value="SAM_MT_RSMB_NOP"/>
    <property type="match status" value="1"/>
</dbReference>
<evidence type="ECO:0000313" key="14">
    <source>
        <dbReference type="WBParaSite" id="PSAMB.scaffold1669size28877.g14333.t1"/>
    </source>
</evidence>
<dbReference type="PRINTS" id="PR02008">
    <property type="entry name" value="RCMTFAMILY"/>
</dbReference>
<dbReference type="InterPro" id="IPR049560">
    <property type="entry name" value="MeTrfase_RsmB-F_NOP2_cat"/>
</dbReference>
<dbReference type="WBParaSite" id="PSAMB.scaffold1669size28877.g14333.t1">
    <property type="protein sequence ID" value="PSAMB.scaffold1669size28877.g14333.t1"/>
    <property type="gene ID" value="PSAMB.scaffold1669size28877.g14333"/>
</dbReference>
<protein>
    <recommendedName>
        <fullName evidence="9">NOL1/NOP2/Sun domain family member 4</fullName>
    </recommendedName>
</protein>
<dbReference type="InterPro" id="IPR001678">
    <property type="entry name" value="MeTrfase_RsmB-F_NOP2_dom"/>
</dbReference>
<comment type="catalytic activity">
    <reaction evidence="10">
        <text>a cytidine in rRNA + S-adenosyl-L-methionine = a 5-methylcytidine in rRNA + S-adenosyl-L-homocysteine + H(+)</text>
        <dbReference type="Rhea" id="RHEA:61484"/>
        <dbReference type="Rhea" id="RHEA-COMP:15836"/>
        <dbReference type="Rhea" id="RHEA-COMP:15837"/>
        <dbReference type="ChEBI" id="CHEBI:15378"/>
        <dbReference type="ChEBI" id="CHEBI:57856"/>
        <dbReference type="ChEBI" id="CHEBI:59789"/>
        <dbReference type="ChEBI" id="CHEBI:74483"/>
        <dbReference type="ChEBI" id="CHEBI:82748"/>
    </reaction>
</comment>
<evidence type="ECO:0000256" key="5">
    <source>
        <dbReference type="ARBA" id="ARBA00022691"/>
    </source>
</evidence>
<comment type="subcellular location">
    <subcellularLocation>
        <location evidence="1">Mitochondrion</location>
    </subcellularLocation>
</comment>
<evidence type="ECO:0000256" key="1">
    <source>
        <dbReference type="ARBA" id="ARBA00004173"/>
    </source>
</evidence>
<dbReference type="GO" id="GO:0008173">
    <property type="term" value="F:RNA methyltransferase activity"/>
    <property type="evidence" value="ECO:0007669"/>
    <property type="project" value="InterPro"/>
</dbReference>
<accession>A0A914V8C0</accession>
<evidence type="ECO:0000256" key="2">
    <source>
        <dbReference type="ARBA" id="ARBA00022552"/>
    </source>
</evidence>
<keyword evidence="8" id="KW-0496">Mitochondrion</keyword>
<sequence length="480" mass="54292">MFRPGQLTGFGPRFRFNQQPVRLKSLLHKKNKARSAPIKTPTMLALEHFDFYYGPIFGKSWPSIRLGLLSPHKYIAAMNNFSSKAERNIQLIEKLGAFELLDTLREQQRRQKNRRSDLGSQSGAIEPDLVKAESGENLDALRERAENVEFLKQTAMRGEAGLGEFMPPVKELTREQLVMGRDHFSLKRDSLSVDLDSISGFEGVGFDIPKMDDRISYPERLKLMIYPRSNINDFPSPSYGLRGEPSWYLMDGASIVPILALDLQEGETFFDMCAAPGGKSLLAIQTGLPRKVVCNDKKMARLGQLRRALIMFLPEDQGDWADRIVLKQKDATNVKGWDELQCYDKVLADVPCSSDRLSLIQDEGNMFRTSAMRERLDLPHKQTKILVNALRSVRIGGTVVYSTCTLSPVQNEGVVENAAAIAREHFGIKVEERKLDAMVGDLLRSELFQINRQRKFGTLIVPHLPCNFGPMYVCKLRRLA</sequence>
<evidence type="ECO:0000256" key="8">
    <source>
        <dbReference type="ARBA" id="ARBA00023128"/>
    </source>
</evidence>
<dbReference type="Gene3D" id="3.40.50.150">
    <property type="entry name" value="Vaccinia Virus protein VP39"/>
    <property type="match status" value="1"/>
</dbReference>
<evidence type="ECO:0000256" key="9">
    <source>
        <dbReference type="ARBA" id="ARBA00042050"/>
    </source>
</evidence>
<keyword evidence="4 11" id="KW-0808">Transferase</keyword>
<dbReference type="FunFam" id="3.40.50.150:FF:000055">
    <property type="entry name" value="5-methylcytosine rRNA methyltransferase NSUN4"/>
    <property type="match status" value="1"/>
</dbReference>
<proteinExistence type="inferred from homology"/>
<feature type="binding site" evidence="11">
    <location>
        <position position="296"/>
    </location>
    <ligand>
        <name>S-adenosyl-L-methionine</name>
        <dbReference type="ChEBI" id="CHEBI:59789"/>
    </ligand>
</feature>
<dbReference type="GO" id="GO:0003723">
    <property type="term" value="F:RNA binding"/>
    <property type="evidence" value="ECO:0007669"/>
    <property type="project" value="UniProtKB-UniRule"/>
</dbReference>
<keyword evidence="2" id="KW-0698">rRNA processing</keyword>
<dbReference type="Pfam" id="PF01189">
    <property type="entry name" value="Methyltr_RsmB-F"/>
    <property type="match status" value="1"/>
</dbReference>
<keyword evidence="7" id="KW-0809">Transit peptide</keyword>
<dbReference type="PANTHER" id="PTHR22808">
    <property type="entry name" value="NCL1 YEAST -RELATED NOL1/NOP2/FMU SUN DOMAIN-CONTAINING"/>
    <property type="match status" value="1"/>
</dbReference>
<evidence type="ECO:0000259" key="12">
    <source>
        <dbReference type="PROSITE" id="PS51686"/>
    </source>
</evidence>
<dbReference type="Gene3D" id="6.20.240.40">
    <property type="match status" value="1"/>
</dbReference>